<feature type="domain" description="ABC3 transporter permease C-terminal" evidence="7">
    <location>
        <begin position="242"/>
        <end position="355"/>
    </location>
</feature>
<evidence type="ECO:0000256" key="5">
    <source>
        <dbReference type="ARBA" id="ARBA00023136"/>
    </source>
</evidence>
<feature type="transmembrane region" description="Helical" evidence="6">
    <location>
        <begin position="280"/>
        <end position="306"/>
    </location>
</feature>
<evidence type="ECO:0000259" key="7">
    <source>
        <dbReference type="Pfam" id="PF02687"/>
    </source>
</evidence>
<keyword evidence="5 6" id="KW-0472">Membrane</keyword>
<dbReference type="RefSeq" id="WP_240271037.1">
    <property type="nucleotide sequence ID" value="NZ_JAKSXN010000065.1"/>
</dbReference>
<feature type="transmembrane region" description="Helical" evidence="6">
    <location>
        <begin position="240"/>
        <end position="260"/>
    </location>
</feature>
<dbReference type="InterPro" id="IPR003838">
    <property type="entry name" value="ABC3_permease_C"/>
</dbReference>
<evidence type="ECO:0000313" key="9">
    <source>
        <dbReference type="Proteomes" id="UP001597211"/>
    </source>
</evidence>
<proteinExistence type="predicted"/>
<comment type="subcellular location">
    <subcellularLocation>
        <location evidence="1">Cell membrane</location>
        <topology evidence="1">Multi-pass membrane protein</topology>
    </subcellularLocation>
</comment>
<feature type="transmembrane region" description="Helical" evidence="6">
    <location>
        <begin position="326"/>
        <end position="351"/>
    </location>
</feature>
<sequence length="361" mass="40514">MRQIIQDIFIGRKIFIMLFVGFLFTILPIQIALSTQSYFDEIFYDSLNGHFRYYYSLEITNLKEINLDELQKIAKANFGNSSVITNDFTVNDPEHGLMIITGLLNNKLWSPPILNGTMMESESNEIIVGKIVSNHVGTINVLGSEYNVVGIAGRGLSDAYHLKAYIHLNSLPDPIKSNIERSKSLKLLVRSNQNPKYEISSFISKISELDNEVKANMKDETSVYKQAKDARGMVKEVLSYPYQLITIALINCIIVSYLWIYLKRKDIALRKALGASNLNLFVHIITQLLLCAFLATLGSIFIQLLLTKSSAGIFQHTSYLISASSYVFILASLVTVIIALITSIVPVLHILKIEPAKALKE</sequence>
<evidence type="ECO:0000256" key="3">
    <source>
        <dbReference type="ARBA" id="ARBA00022692"/>
    </source>
</evidence>
<keyword evidence="9" id="KW-1185">Reference proteome</keyword>
<reference evidence="9" key="1">
    <citation type="journal article" date="2019" name="Int. J. Syst. Evol. Microbiol.">
        <title>The Global Catalogue of Microorganisms (GCM) 10K type strain sequencing project: providing services to taxonomists for standard genome sequencing and annotation.</title>
        <authorList>
            <consortium name="The Broad Institute Genomics Platform"/>
            <consortium name="The Broad Institute Genome Sequencing Center for Infectious Disease"/>
            <person name="Wu L."/>
            <person name="Ma J."/>
        </authorList>
    </citation>
    <scope>NUCLEOTIDE SEQUENCE [LARGE SCALE GENOMIC DNA]</scope>
    <source>
        <strain evidence="9">CCUG 48216</strain>
    </source>
</reference>
<dbReference type="Pfam" id="PF02687">
    <property type="entry name" value="FtsX"/>
    <property type="match status" value="1"/>
</dbReference>
<gene>
    <name evidence="8" type="ORF">ACFQ2Z_21590</name>
</gene>
<keyword evidence="4 6" id="KW-1133">Transmembrane helix</keyword>
<accession>A0ABW3SH33</accession>
<dbReference type="Proteomes" id="UP001597211">
    <property type="component" value="Unassembled WGS sequence"/>
</dbReference>
<keyword evidence="2" id="KW-1003">Cell membrane</keyword>
<evidence type="ECO:0000313" key="8">
    <source>
        <dbReference type="EMBL" id="MFD1183944.1"/>
    </source>
</evidence>
<evidence type="ECO:0000256" key="4">
    <source>
        <dbReference type="ARBA" id="ARBA00022989"/>
    </source>
</evidence>
<dbReference type="EMBL" id="JBHTKZ010000061">
    <property type="protein sequence ID" value="MFD1183944.1"/>
    <property type="molecule type" value="Genomic_DNA"/>
</dbReference>
<organism evidence="8 9">
    <name type="scientific">Paenibacillus timonensis</name>
    <dbReference type="NCBI Taxonomy" id="225915"/>
    <lineage>
        <taxon>Bacteria</taxon>
        <taxon>Bacillati</taxon>
        <taxon>Bacillota</taxon>
        <taxon>Bacilli</taxon>
        <taxon>Bacillales</taxon>
        <taxon>Paenibacillaceae</taxon>
        <taxon>Paenibacillus</taxon>
    </lineage>
</organism>
<evidence type="ECO:0000256" key="1">
    <source>
        <dbReference type="ARBA" id="ARBA00004651"/>
    </source>
</evidence>
<evidence type="ECO:0000256" key="2">
    <source>
        <dbReference type="ARBA" id="ARBA00022475"/>
    </source>
</evidence>
<name>A0ABW3SH33_9BACL</name>
<evidence type="ECO:0000256" key="6">
    <source>
        <dbReference type="SAM" id="Phobius"/>
    </source>
</evidence>
<comment type="caution">
    <text evidence="8">The sequence shown here is derived from an EMBL/GenBank/DDBJ whole genome shotgun (WGS) entry which is preliminary data.</text>
</comment>
<feature type="transmembrane region" description="Helical" evidence="6">
    <location>
        <begin position="12"/>
        <end position="33"/>
    </location>
</feature>
<protein>
    <submittedName>
        <fullName evidence="8">ABC transporter permease</fullName>
    </submittedName>
</protein>
<keyword evidence="3 6" id="KW-0812">Transmembrane</keyword>